<sequence length="215" mass="24109">MGPHLLGRSSLLLLLLGMWWSVCPLCAVPKGLTKARWFEIQHIQPRLLQCNTAMRGVNNYTRHCKPENTFLHNFFQDVTAVCNLPNIICKNGRHNCHQSPKPVNLTQCNLIAGRYPDCRYHDDAQYKFFIVACDPPQKTDPPYHLVPVHLDKDVAVVEQEEAVSGGVPGGRSRCCAAPGSWEAGSREAPTAFSTGCPRQRMHGCQRQKCCEEEVL</sequence>
<protein>
    <submittedName>
        <fullName evidence="1">Uncharacterized protein</fullName>
    </submittedName>
</protein>
<reference evidence="1" key="1">
    <citation type="submission" date="2020-11" db="EMBL/GenBank/DDBJ databases">
        <authorList>
            <person name="Davenport K.M."/>
            <person name="Bickhart D.M."/>
            <person name="Smith T.P.L."/>
            <person name="Murdoch B.M."/>
            <person name="Rosen B.D."/>
        </authorList>
    </citation>
    <scope>NUCLEOTIDE SEQUENCE [LARGE SCALE GENOMIC DNA]</scope>
    <source>
        <strain evidence="1">OAR_USU_Benz2616</strain>
    </source>
</reference>
<gene>
    <name evidence="1" type="primary">RNASE6</name>
</gene>
<proteinExistence type="predicted"/>
<reference evidence="1" key="2">
    <citation type="submission" date="2025-08" db="UniProtKB">
        <authorList>
            <consortium name="Ensembl"/>
        </authorList>
    </citation>
    <scope>IDENTIFICATION</scope>
</reference>
<evidence type="ECO:0000313" key="1">
    <source>
        <dbReference type="Ensembl" id="ENSOARP00020017094.2"/>
    </source>
</evidence>
<dbReference type="Ensembl" id="ENSOART00020020647.2">
    <property type="protein sequence ID" value="ENSOARP00020017094.2"/>
    <property type="gene ID" value="ENSOARG00020013549.2"/>
</dbReference>
<organism evidence="1">
    <name type="scientific">Ovis aries</name>
    <name type="common">Sheep</name>
    <dbReference type="NCBI Taxonomy" id="9940"/>
    <lineage>
        <taxon>Eukaryota</taxon>
        <taxon>Metazoa</taxon>
        <taxon>Chordata</taxon>
        <taxon>Craniata</taxon>
        <taxon>Vertebrata</taxon>
        <taxon>Euteleostomi</taxon>
        <taxon>Mammalia</taxon>
        <taxon>Eutheria</taxon>
        <taxon>Laurasiatheria</taxon>
        <taxon>Artiodactyla</taxon>
        <taxon>Ruminantia</taxon>
        <taxon>Pecora</taxon>
        <taxon>Bovidae</taxon>
        <taxon>Caprinae</taxon>
        <taxon>Ovis</taxon>
    </lineage>
</organism>
<name>A0AC11BP24_SHEEP</name>
<reference evidence="1" key="3">
    <citation type="submission" date="2025-09" db="UniProtKB">
        <authorList>
            <consortium name="Ensembl"/>
        </authorList>
    </citation>
    <scope>IDENTIFICATION</scope>
</reference>
<accession>A0AC11BP24</accession>